<gene>
    <name evidence="7" type="ORF">Ae201684_001205</name>
</gene>
<dbReference type="Proteomes" id="UP000481153">
    <property type="component" value="Unassembled WGS sequence"/>
</dbReference>
<evidence type="ECO:0000256" key="5">
    <source>
        <dbReference type="ARBA" id="ARBA00023136"/>
    </source>
</evidence>
<evidence type="ECO:0000313" key="7">
    <source>
        <dbReference type="EMBL" id="KAF0744750.1"/>
    </source>
</evidence>
<feature type="transmembrane region" description="Helical" evidence="6">
    <location>
        <begin position="47"/>
        <end position="68"/>
    </location>
</feature>
<evidence type="ECO:0000313" key="8">
    <source>
        <dbReference type="Proteomes" id="UP000481153"/>
    </source>
</evidence>
<feature type="transmembrane region" description="Helical" evidence="6">
    <location>
        <begin position="185"/>
        <end position="205"/>
    </location>
</feature>
<accession>A0A6G0XVR4</accession>
<dbReference type="SUPFAM" id="SSF103473">
    <property type="entry name" value="MFS general substrate transporter"/>
    <property type="match status" value="1"/>
</dbReference>
<dbReference type="AlphaFoldDB" id="A0A6G0XVR4"/>
<dbReference type="EMBL" id="VJMJ01000009">
    <property type="protein sequence ID" value="KAF0744750.1"/>
    <property type="molecule type" value="Genomic_DNA"/>
</dbReference>
<name>A0A6G0XVR4_9STRA</name>
<dbReference type="GO" id="GO:0016020">
    <property type="term" value="C:membrane"/>
    <property type="evidence" value="ECO:0007669"/>
    <property type="project" value="UniProtKB-SubCell"/>
</dbReference>
<sequence>MPMPRVIVEHSQSFIDGEARVAMADEPAKPADGCSVPFMFLLCAPRLAMNMAWAAQWAALGPVLHTLFPGKLWGVNLIQCIGPVVGIIVCPTIGVLSDNCTSRFGRRRPFLFWGTVATVACWAIMMNAETFGESIGHDESSRRTAKAVLFVLTYTWMDISVNVAQVPAILIVADFAGDRQLLASSIAQIYFVCGGLVVSGWNSLYGTMDATNKYHPFFYLLMGVLLVTVLPVCYFAQETVYVPDDMDRSRYDRLRDGFSAVYNSLRYLPRLLGVYFVCILLLQFGYQAYNSNKGDYFGAFVKGGTANATDKCNYRGRKATGNYSECSVEQTLYLDGVSVATGVTDTIQILVGLVWVATLPFLVNLYGVRRVFLASIVPQFSLAVLVFSKNIPVNLVAVTACGITQNTLFALQIPLILHVIGFGEQAGLGLFAGALNSAITIGQLLTTAQSAIAGAVTTQAVAPWPILVGAIATVVAFVIAFLKFTVRMNTM</sequence>
<feature type="transmembrane region" description="Helical" evidence="6">
    <location>
        <begin position="74"/>
        <end position="97"/>
    </location>
</feature>
<evidence type="ECO:0000256" key="3">
    <source>
        <dbReference type="ARBA" id="ARBA00022692"/>
    </source>
</evidence>
<keyword evidence="4 6" id="KW-1133">Transmembrane helix</keyword>
<feature type="transmembrane region" description="Helical" evidence="6">
    <location>
        <begin position="464"/>
        <end position="486"/>
    </location>
</feature>
<dbReference type="GO" id="GO:0008506">
    <property type="term" value="F:sucrose:proton symporter activity"/>
    <property type="evidence" value="ECO:0007669"/>
    <property type="project" value="TreeGrafter"/>
</dbReference>
<evidence type="ECO:0000256" key="2">
    <source>
        <dbReference type="ARBA" id="ARBA00022448"/>
    </source>
</evidence>
<dbReference type="InterPro" id="IPR036259">
    <property type="entry name" value="MFS_trans_sf"/>
</dbReference>
<evidence type="ECO:0000256" key="1">
    <source>
        <dbReference type="ARBA" id="ARBA00004141"/>
    </source>
</evidence>
<reference evidence="7 8" key="1">
    <citation type="submission" date="2019-07" db="EMBL/GenBank/DDBJ databases">
        <title>Genomics analysis of Aphanomyces spp. identifies a new class of oomycete effector associated with host adaptation.</title>
        <authorList>
            <person name="Gaulin E."/>
        </authorList>
    </citation>
    <scope>NUCLEOTIDE SEQUENCE [LARGE SCALE GENOMIC DNA]</scope>
    <source>
        <strain evidence="7 8">ATCC 201684</strain>
    </source>
</reference>
<feature type="transmembrane region" description="Helical" evidence="6">
    <location>
        <begin position="148"/>
        <end position="173"/>
    </location>
</feature>
<dbReference type="VEuPathDB" id="FungiDB:AeMF1_002217"/>
<proteinExistence type="predicted"/>
<dbReference type="Gene3D" id="1.20.1250.20">
    <property type="entry name" value="MFS general substrate transporter like domains"/>
    <property type="match status" value="1"/>
</dbReference>
<organism evidence="7 8">
    <name type="scientific">Aphanomyces euteiches</name>
    <dbReference type="NCBI Taxonomy" id="100861"/>
    <lineage>
        <taxon>Eukaryota</taxon>
        <taxon>Sar</taxon>
        <taxon>Stramenopiles</taxon>
        <taxon>Oomycota</taxon>
        <taxon>Saprolegniomycetes</taxon>
        <taxon>Saprolegniales</taxon>
        <taxon>Verrucalvaceae</taxon>
        <taxon>Aphanomyces</taxon>
    </lineage>
</organism>
<evidence type="ECO:0000256" key="6">
    <source>
        <dbReference type="SAM" id="Phobius"/>
    </source>
</evidence>
<evidence type="ECO:0000256" key="4">
    <source>
        <dbReference type="ARBA" id="ARBA00022989"/>
    </source>
</evidence>
<keyword evidence="3 6" id="KW-0812">Transmembrane</keyword>
<feature type="transmembrane region" description="Helical" evidence="6">
    <location>
        <begin position="267"/>
        <end position="286"/>
    </location>
</feature>
<dbReference type="PANTHER" id="PTHR19432:SF26">
    <property type="entry name" value="MAJOR FACILITATOR SUPERFAMILY (MFS) PROFILE DOMAIN-CONTAINING PROTEIN"/>
    <property type="match status" value="1"/>
</dbReference>
<feature type="transmembrane region" description="Helical" evidence="6">
    <location>
        <begin position="429"/>
        <end position="452"/>
    </location>
</feature>
<protein>
    <recommendedName>
        <fullName evidence="9">Major facilitator superfamily (MFS) profile domain-containing protein</fullName>
    </recommendedName>
</protein>
<comment type="subcellular location">
    <subcellularLocation>
        <location evidence="1">Membrane</location>
        <topology evidence="1">Multi-pass membrane protein</topology>
    </subcellularLocation>
</comment>
<feature type="transmembrane region" description="Helical" evidence="6">
    <location>
        <begin position="109"/>
        <end position="128"/>
    </location>
</feature>
<dbReference type="Pfam" id="PF13347">
    <property type="entry name" value="MFS_2"/>
    <property type="match status" value="1"/>
</dbReference>
<feature type="transmembrane region" description="Helical" evidence="6">
    <location>
        <begin position="217"/>
        <end position="236"/>
    </location>
</feature>
<keyword evidence="5 6" id="KW-0472">Membrane</keyword>
<evidence type="ECO:0008006" key="9">
    <source>
        <dbReference type="Google" id="ProtNLM"/>
    </source>
</evidence>
<dbReference type="PANTHER" id="PTHR19432">
    <property type="entry name" value="SUGAR TRANSPORTER"/>
    <property type="match status" value="1"/>
</dbReference>
<comment type="caution">
    <text evidence="7">The sequence shown here is derived from an EMBL/GenBank/DDBJ whole genome shotgun (WGS) entry which is preliminary data.</text>
</comment>
<keyword evidence="2" id="KW-0813">Transport</keyword>
<feature type="transmembrane region" description="Helical" evidence="6">
    <location>
        <begin position="347"/>
        <end position="366"/>
    </location>
</feature>
<keyword evidence="8" id="KW-1185">Reference proteome</keyword>